<gene>
    <name evidence="2" type="ORF">AABD74_17185</name>
</gene>
<evidence type="ECO:0000313" key="2">
    <source>
        <dbReference type="EMBL" id="WYZ18886.1"/>
    </source>
</evidence>
<dbReference type="Proteomes" id="UP001623852">
    <property type="component" value="Chromosome"/>
</dbReference>
<accession>A0ABZ2UGH1</accession>
<feature type="transmembrane region" description="Helical" evidence="1">
    <location>
        <begin position="44"/>
        <end position="71"/>
    </location>
</feature>
<dbReference type="EMBL" id="CP150845">
    <property type="protein sequence ID" value="WYZ18886.1"/>
    <property type="molecule type" value="Genomic_DNA"/>
</dbReference>
<keyword evidence="1" id="KW-0472">Membrane</keyword>
<evidence type="ECO:0000313" key="3">
    <source>
        <dbReference type="Proteomes" id="UP001623852"/>
    </source>
</evidence>
<protein>
    <submittedName>
        <fullName evidence="2">Uncharacterized protein</fullName>
    </submittedName>
</protein>
<feature type="transmembrane region" description="Helical" evidence="1">
    <location>
        <begin position="78"/>
        <end position="98"/>
    </location>
</feature>
<proteinExistence type="predicted"/>
<sequence>MKNMKEKLFEHIFWRTVTGLIPLFLFAMIIFSDKQSGNDFLGSNFVQMILGFGSLILWSAWIIIEAIILFFKKRTPFVYANIILFVIVISIYILELYINHNY</sequence>
<organism evidence="2 3">
    <name type="scientific">Flavobacterium soyae</name>
    <dbReference type="NCBI Taxonomy" id="2903098"/>
    <lineage>
        <taxon>Bacteria</taxon>
        <taxon>Pseudomonadati</taxon>
        <taxon>Bacteroidota</taxon>
        <taxon>Flavobacteriia</taxon>
        <taxon>Flavobacteriales</taxon>
        <taxon>Flavobacteriaceae</taxon>
        <taxon>Flavobacterium</taxon>
    </lineage>
</organism>
<evidence type="ECO:0000256" key="1">
    <source>
        <dbReference type="SAM" id="Phobius"/>
    </source>
</evidence>
<dbReference type="RefSeq" id="WP_406843690.1">
    <property type="nucleotide sequence ID" value="NZ_CP150845.1"/>
</dbReference>
<keyword evidence="1" id="KW-0812">Transmembrane</keyword>
<keyword evidence="3" id="KW-1185">Reference proteome</keyword>
<keyword evidence="1" id="KW-1133">Transmembrane helix</keyword>
<name>A0ABZ2UGH1_9FLAO</name>
<feature type="transmembrane region" description="Helical" evidence="1">
    <location>
        <begin position="12"/>
        <end position="32"/>
    </location>
</feature>
<reference evidence="2 3" key="1">
    <citation type="submission" date="2024-03" db="EMBL/GenBank/DDBJ databases">
        <title>Flavobacterium soyae.</title>
        <authorList>
            <person name="Zheng W."/>
        </authorList>
    </citation>
    <scope>NUCLEOTIDE SEQUENCE [LARGE SCALE GENOMIC DNA]</scope>
    <source>
        <strain evidence="2 3">55</strain>
    </source>
</reference>